<keyword evidence="1" id="KW-0812">Transmembrane</keyword>
<keyword evidence="3" id="KW-1185">Reference proteome</keyword>
<keyword evidence="1" id="KW-0472">Membrane</keyword>
<dbReference type="InParanoid" id="A0A414NEA6"/>
<sequence>MRVLFDCRTYEMGLCDWVSFLFKKMWFPCRRSLRFLKRSIAALADWWIIIPFAFLSYGVYLAFDPITELGTSGIVAELIGMVLGSFTLLFLKERVDFEGKRHATLDLQYRFYVDKSWELYDAFSTLSRAAGLEPHSFDDFYDMKRCRCFYPGGLVRIEEADRTSYHRALVKLDSEITALKETCYLQPFVDCSVDEINRLVFSVREKLLGLEDDGEVSWAVVCSLEAELINLMTIIGRPWHYANDEARKRLLRKYIVQHAEELL</sequence>
<comment type="caution">
    <text evidence="2">The sequence shown here is derived from an EMBL/GenBank/DDBJ whole genome shotgun (WGS) entry which is preliminary data.</text>
</comment>
<dbReference type="Proteomes" id="UP000283983">
    <property type="component" value="Unassembled WGS sequence"/>
</dbReference>
<feature type="transmembrane region" description="Helical" evidence="1">
    <location>
        <begin position="69"/>
        <end position="91"/>
    </location>
</feature>
<dbReference type="RefSeq" id="WP_118102305.1">
    <property type="nucleotide sequence ID" value="NZ_CABJEU010000001.1"/>
</dbReference>
<dbReference type="AlphaFoldDB" id="A0A414NEA6"/>
<organism evidence="2 3">
    <name type="scientific">Collinsella intestinalis</name>
    <dbReference type="NCBI Taxonomy" id="147207"/>
    <lineage>
        <taxon>Bacteria</taxon>
        <taxon>Bacillati</taxon>
        <taxon>Actinomycetota</taxon>
        <taxon>Coriobacteriia</taxon>
        <taxon>Coriobacteriales</taxon>
        <taxon>Coriobacteriaceae</taxon>
        <taxon>Collinsella</taxon>
    </lineage>
</organism>
<gene>
    <name evidence="2" type="ORF">DW682_00030</name>
</gene>
<evidence type="ECO:0000313" key="3">
    <source>
        <dbReference type="Proteomes" id="UP000283983"/>
    </source>
</evidence>
<protein>
    <submittedName>
        <fullName evidence="2">Uncharacterized protein</fullName>
    </submittedName>
</protein>
<evidence type="ECO:0000256" key="1">
    <source>
        <dbReference type="SAM" id="Phobius"/>
    </source>
</evidence>
<name>A0A414NEA6_9ACTN</name>
<feature type="transmembrane region" description="Helical" evidence="1">
    <location>
        <begin position="40"/>
        <end position="63"/>
    </location>
</feature>
<keyword evidence="1" id="KW-1133">Transmembrane helix</keyword>
<proteinExistence type="predicted"/>
<accession>A0A414NEA6</accession>
<evidence type="ECO:0000313" key="2">
    <source>
        <dbReference type="EMBL" id="RHF38160.1"/>
    </source>
</evidence>
<dbReference type="EMBL" id="QSLJ01000001">
    <property type="protein sequence ID" value="RHF38160.1"/>
    <property type="molecule type" value="Genomic_DNA"/>
</dbReference>
<reference evidence="2 3" key="1">
    <citation type="submission" date="2018-08" db="EMBL/GenBank/DDBJ databases">
        <title>A genome reference for cultivated species of the human gut microbiota.</title>
        <authorList>
            <person name="Zou Y."/>
            <person name="Xue W."/>
            <person name="Luo G."/>
        </authorList>
    </citation>
    <scope>NUCLEOTIDE SEQUENCE [LARGE SCALE GENOMIC DNA]</scope>
    <source>
        <strain evidence="2 3">AM25-33</strain>
    </source>
</reference>